<dbReference type="Pfam" id="PF02944">
    <property type="entry name" value="BESS"/>
    <property type="match status" value="1"/>
</dbReference>
<protein>
    <recommendedName>
        <fullName evidence="8">MADF domain-containing protein</fullName>
    </recommendedName>
</protein>
<feature type="compositionally biased region" description="Low complexity" evidence="3">
    <location>
        <begin position="107"/>
        <end position="125"/>
    </location>
</feature>
<dbReference type="Pfam" id="PF10545">
    <property type="entry name" value="MADF_DNA_bdg"/>
    <property type="match status" value="1"/>
</dbReference>
<feature type="region of interest" description="Disordered" evidence="3">
    <location>
        <begin position="106"/>
        <end position="140"/>
    </location>
</feature>
<name>A0AAV1KII3_9NEOP</name>
<dbReference type="SMART" id="SM00595">
    <property type="entry name" value="MADF"/>
    <property type="match status" value="1"/>
</dbReference>
<evidence type="ECO:0000256" key="1">
    <source>
        <dbReference type="PROSITE-ProRule" id="PRU00371"/>
    </source>
</evidence>
<comment type="subcellular location">
    <subcellularLocation>
        <location evidence="1">Nucleus</location>
    </subcellularLocation>
</comment>
<feature type="compositionally biased region" description="Basic and acidic residues" evidence="3">
    <location>
        <begin position="129"/>
        <end position="140"/>
    </location>
</feature>
<organism evidence="6 7">
    <name type="scientific">Parnassius mnemosyne</name>
    <name type="common">clouded apollo</name>
    <dbReference type="NCBI Taxonomy" id="213953"/>
    <lineage>
        <taxon>Eukaryota</taxon>
        <taxon>Metazoa</taxon>
        <taxon>Ecdysozoa</taxon>
        <taxon>Arthropoda</taxon>
        <taxon>Hexapoda</taxon>
        <taxon>Insecta</taxon>
        <taxon>Pterygota</taxon>
        <taxon>Neoptera</taxon>
        <taxon>Endopterygota</taxon>
        <taxon>Lepidoptera</taxon>
        <taxon>Glossata</taxon>
        <taxon>Ditrysia</taxon>
        <taxon>Papilionoidea</taxon>
        <taxon>Papilionidae</taxon>
        <taxon>Parnassiinae</taxon>
        <taxon>Parnassini</taxon>
        <taxon>Parnassius</taxon>
        <taxon>Driopa</taxon>
    </lineage>
</organism>
<evidence type="ECO:0000313" key="6">
    <source>
        <dbReference type="EMBL" id="CAK1581612.1"/>
    </source>
</evidence>
<evidence type="ECO:0000259" key="4">
    <source>
        <dbReference type="PROSITE" id="PS51029"/>
    </source>
</evidence>
<dbReference type="GO" id="GO:0005634">
    <property type="term" value="C:nucleus"/>
    <property type="evidence" value="ECO:0007669"/>
    <property type="project" value="UniProtKB-SubCell"/>
</dbReference>
<dbReference type="GO" id="GO:0003677">
    <property type="term" value="F:DNA binding"/>
    <property type="evidence" value="ECO:0007669"/>
    <property type="project" value="InterPro"/>
</dbReference>
<dbReference type="AlphaFoldDB" id="A0AAV1KII3"/>
<dbReference type="InterPro" id="IPR006578">
    <property type="entry name" value="MADF-dom"/>
</dbReference>
<dbReference type="EMBL" id="CAVLGL010000035">
    <property type="protein sequence ID" value="CAK1581612.1"/>
    <property type="molecule type" value="Genomic_DNA"/>
</dbReference>
<evidence type="ECO:0000259" key="5">
    <source>
        <dbReference type="PROSITE" id="PS51031"/>
    </source>
</evidence>
<gene>
    <name evidence="6" type="ORF">PARMNEM_LOCUS3255</name>
</gene>
<proteinExistence type="predicted"/>
<reference evidence="6 7" key="1">
    <citation type="submission" date="2023-11" db="EMBL/GenBank/DDBJ databases">
        <authorList>
            <person name="Hedman E."/>
            <person name="Englund M."/>
            <person name="Stromberg M."/>
            <person name="Nyberg Akerstrom W."/>
            <person name="Nylinder S."/>
            <person name="Jareborg N."/>
            <person name="Kallberg Y."/>
            <person name="Kronander E."/>
        </authorList>
    </citation>
    <scope>NUCLEOTIDE SEQUENCE [LARGE SCALE GENOMIC DNA]</scope>
</reference>
<accession>A0AAV1KII3</accession>
<dbReference type="PROSITE" id="PS51031">
    <property type="entry name" value="BESS"/>
    <property type="match status" value="1"/>
</dbReference>
<dbReference type="InterPro" id="IPR004210">
    <property type="entry name" value="BESS_motif"/>
</dbReference>
<feature type="coiled-coil region" evidence="2">
    <location>
        <begin position="34"/>
        <end position="68"/>
    </location>
</feature>
<evidence type="ECO:0000313" key="7">
    <source>
        <dbReference type="Proteomes" id="UP001314205"/>
    </source>
</evidence>
<comment type="caution">
    <text evidence="6">The sequence shown here is derived from an EMBL/GenBank/DDBJ whole genome shotgun (WGS) entry which is preliminary data.</text>
</comment>
<evidence type="ECO:0008006" key="8">
    <source>
        <dbReference type="Google" id="ProtNLM"/>
    </source>
</evidence>
<dbReference type="PROSITE" id="PS51029">
    <property type="entry name" value="MADF"/>
    <property type="match status" value="1"/>
</dbReference>
<sequence length="234" mass="27392">MSSDVQEQINSEIFESTPIWNSKDVNHKNRRVINQLWEEIKNEMNIEVTDLKKKLKNIKDHYRKELKKIPASRSGDAGYVNQPSNWQYFSHSNFLRDEILPNVTEGASISSQESSTSSQEASTPSREASTSERSRKKKTANEIRTEFLELESKRIRLLENDLSNQSRNETSRHENKSDNYYFLMSLCPQIEKFTPVQKFRVRQKINQAVLDELSVNEGMYPSNEPFTHEYNTQH</sequence>
<dbReference type="InterPro" id="IPR039353">
    <property type="entry name" value="TF_Adf1"/>
</dbReference>
<feature type="domain" description="MADF" evidence="4">
    <location>
        <begin position="8"/>
        <end position="100"/>
    </location>
</feature>
<keyword evidence="7" id="KW-1185">Reference proteome</keyword>
<dbReference type="PANTHER" id="PTHR12243:SF67">
    <property type="entry name" value="COREPRESSOR OF PANGOLIN, ISOFORM A-RELATED"/>
    <property type="match status" value="1"/>
</dbReference>
<evidence type="ECO:0000256" key="3">
    <source>
        <dbReference type="SAM" id="MobiDB-lite"/>
    </source>
</evidence>
<dbReference type="Proteomes" id="UP001314205">
    <property type="component" value="Unassembled WGS sequence"/>
</dbReference>
<keyword evidence="2" id="KW-0175">Coiled coil</keyword>
<dbReference type="PANTHER" id="PTHR12243">
    <property type="entry name" value="MADF DOMAIN TRANSCRIPTION FACTOR"/>
    <property type="match status" value="1"/>
</dbReference>
<feature type="domain" description="BESS" evidence="5">
    <location>
        <begin position="176"/>
        <end position="215"/>
    </location>
</feature>
<keyword evidence="1" id="KW-0539">Nucleus</keyword>
<evidence type="ECO:0000256" key="2">
    <source>
        <dbReference type="SAM" id="Coils"/>
    </source>
</evidence>